<feature type="non-terminal residue" evidence="4">
    <location>
        <position position="287"/>
    </location>
</feature>
<dbReference type="SMART" id="SM01394">
    <property type="entry name" value="S_100"/>
    <property type="match status" value="1"/>
</dbReference>
<dbReference type="InterPro" id="IPR011992">
    <property type="entry name" value="EF-hand-dom_pair"/>
</dbReference>
<accession>A0ABS2XYW9</accession>
<dbReference type="Proteomes" id="UP001166093">
    <property type="component" value="Unassembled WGS sequence"/>
</dbReference>
<dbReference type="InterPro" id="IPR055322">
    <property type="entry name" value="C3orf49-like"/>
</dbReference>
<dbReference type="InterPro" id="IPR018247">
    <property type="entry name" value="EF_Hand_1_Ca_BS"/>
</dbReference>
<evidence type="ECO:0000313" key="5">
    <source>
        <dbReference type="Proteomes" id="UP001166093"/>
    </source>
</evidence>
<evidence type="ECO:0000256" key="2">
    <source>
        <dbReference type="ARBA" id="ARBA00022837"/>
    </source>
</evidence>
<keyword evidence="5" id="KW-1185">Reference proteome</keyword>
<protein>
    <submittedName>
        <fullName evidence="4">CC049 protein</fullName>
    </submittedName>
</protein>
<comment type="caution">
    <text evidence="4">The sequence shown here is derived from an EMBL/GenBank/DDBJ whole genome shotgun (WGS) entry which is preliminary data.</text>
</comment>
<feature type="non-terminal residue" evidence="4">
    <location>
        <position position="1"/>
    </location>
</feature>
<dbReference type="PANTHER" id="PTHR36473">
    <property type="entry name" value="CHROMOSOME 3 OPEN READING FRAME 49"/>
    <property type="match status" value="1"/>
</dbReference>
<dbReference type="Pfam" id="PF01023">
    <property type="entry name" value="S_100"/>
    <property type="match status" value="1"/>
</dbReference>
<keyword evidence="1" id="KW-0479">Metal-binding</keyword>
<dbReference type="InterPro" id="IPR013787">
    <property type="entry name" value="S100_Ca-bd_sub"/>
</dbReference>
<gene>
    <name evidence="4" type="ORF">GTO93_0006352</name>
</gene>
<evidence type="ECO:0000313" key="4">
    <source>
        <dbReference type="EMBL" id="MBN3279564.1"/>
    </source>
</evidence>
<reference evidence="4" key="1">
    <citation type="journal article" date="2021" name="Cell">
        <title>Tracing the genetic footprints of vertebrate landing in non-teleost ray-finned fishes.</title>
        <authorList>
            <person name="Bi X."/>
            <person name="Wang K."/>
            <person name="Yang L."/>
            <person name="Pan H."/>
            <person name="Jiang H."/>
            <person name="Wei Q."/>
            <person name="Fang M."/>
            <person name="Yu H."/>
            <person name="Zhu C."/>
            <person name="Cai Y."/>
            <person name="He Y."/>
            <person name="Gan X."/>
            <person name="Zeng H."/>
            <person name="Yu D."/>
            <person name="Zhu Y."/>
            <person name="Jiang H."/>
            <person name="Qiu Q."/>
            <person name="Yang H."/>
            <person name="Zhang Y.E."/>
            <person name="Wang W."/>
            <person name="Zhu M."/>
            <person name="He S."/>
            <person name="Zhang G."/>
        </authorList>
    </citation>
    <scope>NUCLEOTIDE SEQUENCE</scope>
    <source>
        <strain evidence="4">Pddl_001</strain>
    </source>
</reference>
<dbReference type="EMBL" id="JAAWVQ010090858">
    <property type="protein sequence ID" value="MBN3279564.1"/>
    <property type="molecule type" value="Genomic_DNA"/>
</dbReference>
<organism evidence="4 5">
    <name type="scientific">Polyodon spathula</name>
    <name type="common">North American paddlefish</name>
    <name type="synonym">Squalus spathula</name>
    <dbReference type="NCBI Taxonomy" id="7913"/>
    <lineage>
        <taxon>Eukaryota</taxon>
        <taxon>Metazoa</taxon>
        <taxon>Chordata</taxon>
        <taxon>Craniata</taxon>
        <taxon>Vertebrata</taxon>
        <taxon>Euteleostomi</taxon>
        <taxon>Actinopterygii</taxon>
        <taxon>Chondrostei</taxon>
        <taxon>Acipenseriformes</taxon>
        <taxon>Polyodontidae</taxon>
        <taxon>Polyodon</taxon>
    </lineage>
</organism>
<evidence type="ECO:0000259" key="3">
    <source>
        <dbReference type="SMART" id="SM01394"/>
    </source>
</evidence>
<name>A0ABS2XYW9_POLSP</name>
<keyword evidence="2" id="KW-0106">Calcium</keyword>
<dbReference type="PROSITE" id="PS00018">
    <property type="entry name" value="EF_HAND_1"/>
    <property type="match status" value="1"/>
</dbReference>
<dbReference type="PANTHER" id="PTHR36473:SF1">
    <property type="entry name" value="GENE 11100-RELATED"/>
    <property type="match status" value="1"/>
</dbReference>
<sequence length="287" mass="33234">MANVDLAVYNLLETFYKHSGKEGVTLTLNQKTLTNLLQQELPSIVQDATLASTDTNRDGEVDFEEFITFRNENTTTKWDRYIRDLLTGKRWPNLFQPKNKLSNESDSECSSIRESKQDGFGRKVKKTLGKLLFLTTIQVDYVEEAETEKLIGNKLVLRSRQTSRRVSVTSLPMGLQKAPYLRKRQHFGIFKRKKRKPVDKIRKQSVLTLGKLQTQAIVVFVFQVDDLIETVADRSAKLLAQRHAELEQCEFLGDEILQSSKQFQRISQKSAWKYKWKNLCFPCAWCC</sequence>
<dbReference type="Gene3D" id="1.10.238.10">
    <property type="entry name" value="EF-hand"/>
    <property type="match status" value="1"/>
</dbReference>
<evidence type="ECO:0000256" key="1">
    <source>
        <dbReference type="ARBA" id="ARBA00022723"/>
    </source>
</evidence>
<proteinExistence type="predicted"/>
<feature type="domain" description="S100/CaBP-9k-type calcium binding subdomain" evidence="3">
    <location>
        <begin position="4"/>
        <end position="46"/>
    </location>
</feature>
<dbReference type="SUPFAM" id="SSF47473">
    <property type="entry name" value="EF-hand"/>
    <property type="match status" value="1"/>
</dbReference>